<dbReference type="OrthoDB" id="9782629at2"/>
<dbReference type="RefSeq" id="WP_032512894.1">
    <property type="nucleotide sequence ID" value="NZ_JNAJ01000003.1"/>
</dbReference>
<evidence type="ECO:0000259" key="1">
    <source>
        <dbReference type="Pfam" id="PF00881"/>
    </source>
</evidence>
<accession>A0A0A1ZZF2</accession>
<dbReference type="InterPro" id="IPR000415">
    <property type="entry name" value="Nitroreductase-like"/>
</dbReference>
<evidence type="ECO:0000313" key="2">
    <source>
        <dbReference type="EMBL" id="KGF93508.1"/>
    </source>
</evidence>
<protein>
    <recommendedName>
        <fullName evidence="1">Nitroreductase domain-containing protein</fullName>
    </recommendedName>
</protein>
<dbReference type="AlphaFoldDB" id="A0A0A1ZZF2"/>
<dbReference type="Gene3D" id="3.40.109.10">
    <property type="entry name" value="NADH Oxidase"/>
    <property type="match status" value="1"/>
</dbReference>
<evidence type="ECO:0000313" key="3">
    <source>
        <dbReference type="Proteomes" id="UP000030491"/>
    </source>
</evidence>
<sequence>MDTNAAIFERRTVHAFNSKKVDEKLIYNAINAANQAPCHRLTFPWRFYSIGISKRNEILKLAIDIKSSKKLLDENSKKIIRDKFLNPSHLLISSQILNKDELIKKEDYAACACAIQNLAISLASSRVNIKWSSGEIIRSKRIYNILNMDPLLEEIIGFIWVGYGKILPEIKRPLINEIYKQI</sequence>
<name>A0A0A1ZZF2_PROMR</name>
<dbReference type="GO" id="GO:0016491">
    <property type="term" value="F:oxidoreductase activity"/>
    <property type="evidence" value="ECO:0007669"/>
    <property type="project" value="InterPro"/>
</dbReference>
<feature type="domain" description="Nitroreductase" evidence="1">
    <location>
        <begin position="8"/>
        <end position="163"/>
    </location>
</feature>
<organism evidence="2 3">
    <name type="scientific">Prochlorococcus marinus str. MIT 9116</name>
    <dbReference type="NCBI Taxonomy" id="167544"/>
    <lineage>
        <taxon>Bacteria</taxon>
        <taxon>Bacillati</taxon>
        <taxon>Cyanobacteriota</taxon>
        <taxon>Cyanophyceae</taxon>
        <taxon>Synechococcales</taxon>
        <taxon>Prochlorococcaceae</taxon>
        <taxon>Prochlorococcus</taxon>
    </lineage>
</organism>
<comment type="caution">
    <text evidence="2">The sequence shown here is derived from an EMBL/GenBank/DDBJ whole genome shotgun (WGS) entry which is preliminary data.</text>
</comment>
<dbReference type="Proteomes" id="UP000030491">
    <property type="component" value="Unassembled WGS sequence"/>
</dbReference>
<proteinExistence type="predicted"/>
<dbReference type="InterPro" id="IPR029479">
    <property type="entry name" value="Nitroreductase"/>
</dbReference>
<dbReference type="Pfam" id="PF00881">
    <property type="entry name" value="Nitroreductase"/>
    <property type="match status" value="1"/>
</dbReference>
<dbReference type="InterPro" id="IPR052530">
    <property type="entry name" value="NAD(P)H_nitroreductase"/>
</dbReference>
<dbReference type="PANTHER" id="PTHR43821:SF1">
    <property type="entry name" value="NAD(P)H NITROREDUCTASE YDJA-RELATED"/>
    <property type="match status" value="1"/>
</dbReference>
<gene>
    <name evidence="2" type="ORF">EU93_0137</name>
</gene>
<dbReference type="PANTHER" id="PTHR43821">
    <property type="entry name" value="NAD(P)H NITROREDUCTASE YDJA-RELATED"/>
    <property type="match status" value="1"/>
</dbReference>
<dbReference type="SUPFAM" id="SSF55469">
    <property type="entry name" value="FMN-dependent nitroreductase-like"/>
    <property type="match status" value="1"/>
</dbReference>
<reference evidence="3" key="1">
    <citation type="journal article" date="2014" name="Sci. Data">
        <title>Genomes of diverse isolates of the marine cyanobacterium Prochlorococcus.</title>
        <authorList>
            <person name="Biller S."/>
            <person name="Berube P."/>
            <person name="Thompson J."/>
            <person name="Kelly L."/>
            <person name="Roggensack S."/>
            <person name="Awad L."/>
            <person name="Roache-Johnson K."/>
            <person name="Ding H."/>
            <person name="Giovannoni S.J."/>
            <person name="Moore L.R."/>
            <person name="Chisholm S.W."/>
        </authorList>
    </citation>
    <scope>NUCLEOTIDE SEQUENCE [LARGE SCALE GENOMIC DNA]</scope>
</reference>
<dbReference type="EMBL" id="JNAJ01000003">
    <property type="protein sequence ID" value="KGF93508.1"/>
    <property type="molecule type" value="Genomic_DNA"/>
</dbReference>